<proteinExistence type="predicted"/>
<evidence type="ECO:0000256" key="1">
    <source>
        <dbReference type="SAM" id="MobiDB-lite"/>
    </source>
</evidence>
<dbReference type="InterPro" id="IPR021136">
    <property type="entry name" value="Flagellar_hook_control-like_C"/>
</dbReference>
<sequence length="462" mass="52710">MMIASEWLTNGSAIPSPKAIRDKARGNAFSDLMSSNMISYNQEANVADSDSTLNLVKLTDKALIQESLDNLSAEQLNGITEIIDMINNKLETDGQTLSTEEIMTFISEDLNEEQIEVLGGLLEAEDQEVLAELIKKFLEQIESIGQSQQEKVSMEQPYRLSFSDGILVQNNFSTEAVLDKNAISRVEQTEKILQQIQNQTLSSRDYKQMLQLLKQWSQMSNQTLNAAQKLLSEATNDKSSEIWSKLLSNFNNRQSMQQHYGSIQKVTQQDVKRWSDNAMERLEPVMKQDQAHIVRNDTGNQQVQSKIQQYVIHLSHTNSDQPLVQKQLIDQFQQVMQKSNFMKLPNGANQLMIRLQPEHLGDITVKLTQINGEMTVKMIASTHGAKELLEGNLNQLRHMFSPQQVIIEKQENSSQVSQEELTDDNLNSQEEEQQEQHNDHEEESNQDNQNQSFHDMLMDAKV</sequence>
<evidence type="ECO:0000313" key="4">
    <source>
        <dbReference type="Proteomes" id="UP000198565"/>
    </source>
</evidence>
<feature type="domain" description="Flagellar hook-length control protein-like C-terminal" evidence="2">
    <location>
        <begin position="342"/>
        <end position="416"/>
    </location>
</feature>
<protein>
    <submittedName>
        <fullName evidence="3">Hook-length control protein FliK</fullName>
    </submittedName>
</protein>
<reference evidence="4" key="1">
    <citation type="submission" date="2016-10" db="EMBL/GenBank/DDBJ databases">
        <authorList>
            <person name="Varghese N."/>
            <person name="Submissions S."/>
        </authorList>
    </citation>
    <scope>NUCLEOTIDE SEQUENCE [LARGE SCALE GENOMIC DNA]</scope>
    <source>
        <strain evidence="4">CGMCC 1.4250</strain>
    </source>
</reference>
<accession>A0A1I4PX74</accession>
<dbReference type="RefSeq" id="WP_091485455.1">
    <property type="nucleotide sequence ID" value="NZ_FOTR01000013.1"/>
</dbReference>
<dbReference type="CDD" id="cd17470">
    <property type="entry name" value="T3SS_Flik_C"/>
    <property type="match status" value="1"/>
</dbReference>
<keyword evidence="4" id="KW-1185">Reference proteome</keyword>
<feature type="region of interest" description="Disordered" evidence="1">
    <location>
        <begin position="410"/>
        <end position="462"/>
    </location>
</feature>
<dbReference type="STRING" id="334253.SAMN04487943_11370"/>
<dbReference type="Pfam" id="PF02120">
    <property type="entry name" value="Flg_hook"/>
    <property type="match status" value="1"/>
</dbReference>
<dbReference type="AlphaFoldDB" id="A0A1I4PX74"/>
<gene>
    <name evidence="3" type="ORF">SAMN04487943_11370</name>
</gene>
<dbReference type="Proteomes" id="UP000198565">
    <property type="component" value="Unassembled WGS sequence"/>
</dbReference>
<evidence type="ECO:0000313" key="3">
    <source>
        <dbReference type="EMBL" id="SFM32216.1"/>
    </source>
</evidence>
<name>A0A1I4PX74_9BACI</name>
<organism evidence="3 4">
    <name type="scientific">Gracilibacillus orientalis</name>
    <dbReference type="NCBI Taxonomy" id="334253"/>
    <lineage>
        <taxon>Bacteria</taxon>
        <taxon>Bacillati</taxon>
        <taxon>Bacillota</taxon>
        <taxon>Bacilli</taxon>
        <taxon>Bacillales</taxon>
        <taxon>Bacillaceae</taxon>
        <taxon>Gracilibacillus</taxon>
    </lineage>
</organism>
<dbReference type="Gene3D" id="3.30.750.140">
    <property type="match status" value="1"/>
</dbReference>
<evidence type="ECO:0000259" key="2">
    <source>
        <dbReference type="Pfam" id="PF02120"/>
    </source>
</evidence>
<dbReference type="InterPro" id="IPR038610">
    <property type="entry name" value="FliK-like_C_sf"/>
</dbReference>
<dbReference type="OrthoDB" id="2112988at2"/>
<dbReference type="EMBL" id="FOTR01000013">
    <property type="protein sequence ID" value="SFM32216.1"/>
    <property type="molecule type" value="Genomic_DNA"/>
</dbReference>